<keyword evidence="5" id="KW-1185">Reference proteome</keyword>
<gene>
    <name evidence="4" type="ORF">HU200_055331</name>
</gene>
<dbReference type="OrthoDB" id="2126698at2759"/>
<protein>
    <recommendedName>
        <fullName evidence="6">Protein DETOXIFICATION</fullName>
    </recommendedName>
</protein>
<dbReference type="EMBL" id="JACEFO010002366">
    <property type="protein sequence ID" value="KAF8663609.1"/>
    <property type="molecule type" value="Genomic_DNA"/>
</dbReference>
<sequence>MESPDVCAAPLLVVELPERSTRRRLAKDAWEESKKLWDVVGPAVFMRMVLYRLGIVSQSFVGHLGDRDLAAFSIAYTVIDGLNFGFMFGMSSALETLCGQAYGAKHYSTMGVHLQRSWLVLLAFAALLAPTYIFSGKLLAAAGQSAELARAAGLASAYLVPLVFMYALLLPVVTFLQCQLKSWVTAAAAAAVFPVHVAATWLLVQRAGLGVLGAAMALNPRGRSTRGCSSPTPSAVAARRRGQGSRRRRSRSRTSRSLLSCRHRRVSWCGTFAVCYLIEHCISRSPSITV</sequence>
<evidence type="ECO:0008006" key="6">
    <source>
        <dbReference type="Google" id="ProtNLM"/>
    </source>
</evidence>
<dbReference type="AlphaFoldDB" id="A0A835AJB8"/>
<feature type="transmembrane region" description="Helical" evidence="3">
    <location>
        <begin position="183"/>
        <end position="204"/>
    </location>
</feature>
<feature type="compositionally biased region" description="Basic residues" evidence="2">
    <location>
        <begin position="238"/>
        <end position="253"/>
    </location>
</feature>
<evidence type="ECO:0000256" key="1">
    <source>
        <dbReference type="ARBA" id="ARBA00010199"/>
    </source>
</evidence>
<evidence type="ECO:0000313" key="4">
    <source>
        <dbReference type="EMBL" id="KAF8663609.1"/>
    </source>
</evidence>
<feature type="region of interest" description="Disordered" evidence="2">
    <location>
        <begin position="222"/>
        <end position="253"/>
    </location>
</feature>
<name>A0A835AJB8_9POAL</name>
<dbReference type="GO" id="GO:0015297">
    <property type="term" value="F:antiporter activity"/>
    <property type="evidence" value="ECO:0007669"/>
    <property type="project" value="InterPro"/>
</dbReference>
<feature type="transmembrane region" description="Helical" evidence="3">
    <location>
        <begin position="118"/>
        <end position="135"/>
    </location>
</feature>
<keyword evidence="3" id="KW-1133">Transmembrane helix</keyword>
<proteinExistence type="inferred from homology"/>
<dbReference type="GO" id="GO:0042910">
    <property type="term" value="F:xenobiotic transmembrane transporter activity"/>
    <property type="evidence" value="ECO:0007669"/>
    <property type="project" value="InterPro"/>
</dbReference>
<feature type="transmembrane region" description="Helical" evidence="3">
    <location>
        <begin position="155"/>
        <end position="176"/>
    </location>
</feature>
<organism evidence="4 5">
    <name type="scientific">Digitaria exilis</name>
    <dbReference type="NCBI Taxonomy" id="1010633"/>
    <lineage>
        <taxon>Eukaryota</taxon>
        <taxon>Viridiplantae</taxon>
        <taxon>Streptophyta</taxon>
        <taxon>Embryophyta</taxon>
        <taxon>Tracheophyta</taxon>
        <taxon>Spermatophyta</taxon>
        <taxon>Magnoliopsida</taxon>
        <taxon>Liliopsida</taxon>
        <taxon>Poales</taxon>
        <taxon>Poaceae</taxon>
        <taxon>PACMAD clade</taxon>
        <taxon>Panicoideae</taxon>
        <taxon>Panicodae</taxon>
        <taxon>Paniceae</taxon>
        <taxon>Anthephorinae</taxon>
        <taxon>Digitaria</taxon>
    </lineage>
</organism>
<comment type="caution">
    <text evidence="4">The sequence shown here is derived from an EMBL/GenBank/DDBJ whole genome shotgun (WGS) entry which is preliminary data.</text>
</comment>
<comment type="similarity">
    <text evidence="1">Belongs to the multi antimicrobial extrusion (MATE) (TC 2.A.66.1) family.</text>
</comment>
<dbReference type="Proteomes" id="UP000636709">
    <property type="component" value="Unassembled WGS sequence"/>
</dbReference>
<keyword evidence="3" id="KW-0472">Membrane</keyword>
<reference evidence="4" key="1">
    <citation type="submission" date="2020-07" db="EMBL/GenBank/DDBJ databases">
        <title>Genome sequence and genetic diversity analysis of an under-domesticated orphan crop, white fonio (Digitaria exilis).</title>
        <authorList>
            <person name="Bennetzen J.L."/>
            <person name="Chen S."/>
            <person name="Ma X."/>
            <person name="Wang X."/>
            <person name="Yssel A.E.J."/>
            <person name="Chaluvadi S.R."/>
            <person name="Johnson M."/>
            <person name="Gangashetty P."/>
            <person name="Hamidou F."/>
            <person name="Sanogo M.D."/>
            <person name="Zwaenepoel A."/>
            <person name="Wallace J."/>
            <person name="Van De Peer Y."/>
            <person name="Van Deynze A."/>
        </authorList>
    </citation>
    <scope>NUCLEOTIDE SEQUENCE</scope>
    <source>
        <tissue evidence="4">Leaves</tissue>
    </source>
</reference>
<evidence type="ECO:0000313" key="5">
    <source>
        <dbReference type="Proteomes" id="UP000636709"/>
    </source>
</evidence>
<accession>A0A835AJB8</accession>
<dbReference type="InterPro" id="IPR002528">
    <property type="entry name" value="MATE_fam"/>
</dbReference>
<dbReference type="Pfam" id="PF01554">
    <property type="entry name" value="MatE"/>
    <property type="match status" value="1"/>
</dbReference>
<evidence type="ECO:0000256" key="2">
    <source>
        <dbReference type="SAM" id="MobiDB-lite"/>
    </source>
</evidence>
<dbReference type="GO" id="GO:0016020">
    <property type="term" value="C:membrane"/>
    <property type="evidence" value="ECO:0007669"/>
    <property type="project" value="InterPro"/>
</dbReference>
<evidence type="ECO:0000256" key="3">
    <source>
        <dbReference type="SAM" id="Phobius"/>
    </source>
</evidence>
<dbReference type="PANTHER" id="PTHR11206">
    <property type="entry name" value="MULTIDRUG RESISTANCE PROTEIN"/>
    <property type="match status" value="1"/>
</dbReference>
<keyword evidence="3" id="KW-0812">Transmembrane</keyword>